<keyword evidence="17" id="KW-1185">Reference proteome</keyword>
<keyword evidence="8 13" id="KW-0472">Membrane</keyword>
<evidence type="ECO:0000256" key="2">
    <source>
        <dbReference type="ARBA" id="ARBA00008685"/>
    </source>
</evidence>
<keyword evidence="12" id="KW-0407">Ion channel</keyword>
<evidence type="ECO:0000256" key="11">
    <source>
        <dbReference type="ARBA" id="ARBA00023286"/>
    </source>
</evidence>
<feature type="transmembrane region" description="Helical" evidence="13">
    <location>
        <begin position="457"/>
        <end position="477"/>
    </location>
</feature>
<protein>
    <recommendedName>
        <fullName evidence="15">Ionotropic glutamate receptor L-glutamate and glycine-binding domain-containing protein</fullName>
    </recommendedName>
</protein>
<evidence type="ECO:0000256" key="7">
    <source>
        <dbReference type="ARBA" id="ARBA00023065"/>
    </source>
</evidence>
<comment type="similarity">
    <text evidence="2">Belongs to the glutamate-gated ion channel (TC 1.A.10.1) family.</text>
</comment>
<reference evidence="16 17" key="1">
    <citation type="submission" date="2024-05" db="EMBL/GenBank/DDBJ databases">
        <authorList>
            <person name="Wallberg A."/>
        </authorList>
    </citation>
    <scope>NUCLEOTIDE SEQUENCE [LARGE SCALE GENOMIC DNA]</scope>
</reference>
<keyword evidence="5 13" id="KW-0812">Transmembrane</keyword>
<dbReference type="InterPro" id="IPR001320">
    <property type="entry name" value="Iontro_rcpt_C"/>
</dbReference>
<feature type="transmembrane region" description="Helical" evidence="13">
    <location>
        <begin position="263"/>
        <end position="281"/>
    </location>
</feature>
<dbReference type="EMBL" id="CAXKWB010000010">
    <property type="protein sequence ID" value="CAL4058607.1"/>
    <property type="molecule type" value="Genomic_DNA"/>
</dbReference>
<dbReference type="InterPro" id="IPR019594">
    <property type="entry name" value="Glu/Gly-bd"/>
</dbReference>
<evidence type="ECO:0000256" key="10">
    <source>
        <dbReference type="ARBA" id="ARBA00023180"/>
    </source>
</evidence>
<dbReference type="Pfam" id="PF00060">
    <property type="entry name" value="Lig_chan"/>
    <property type="match status" value="1"/>
</dbReference>
<dbReference type="AlphaFoldDB" id="A0AAV2PFI8"/>
<evidence type="ECO:0000256" key="8">
    <source>
        <dbReference type="ARBA" id="ARBA00023136"/>
    </source>
</evidence>
<evidence type="ECO:0000256" key="1">
    <source>
        <dbReference type="ARBA" id="ARBA00004651"/>
    </source>
</evidence>
<comment type="subcellular location">
    <subcellularLocation>
        <location evidence="1">Cell membrane</location>
        <topology evidence="1">Multi-pass membrane protein</topology>
    </subcellularLocation>
</comment>
<dbReference type="Proteomes" id="UP001497623">
    <property type="component" value="Unassembled WGS sequence"/>
</dbReference>
<feature type="domain" description="Ionotropic glutamate receptor L-glutamate and glycine-binding" evidence="15">
    <location>
        <begin position="77"/>
        <end position="138"/>
    </location>
</feature>
<keyword evidence="7" id="KW-0406">Ion transport</keyword>
<evidence type="ECO:0000256" key="13">
    <source>
        <dbReference type="SAM" id="Phobius"/>
    </source>
</evidence>
<dbReference type="PANTHER" id="PTHR42643">
    <property type="entry name" value="IONOTROPIC RECEPTOR 20A-RELATED"/>
    <property type="match status" value="1"/>
</dbReference>
<gene>
    <name evidence="16" type="ORF">MNOR_LOCUS51</name>
</gene>
<organism evidence="16 17">
    <name type="scientific">Meganyctiphanes norvegica</name>
    <name type="common">Northern krill</name>
    <name type="synonym">Thysanopoda norvegica</name>
    <dbReference type="NCBI Taxonomy" id="48144"/>
    <lineage>
        <taxon>Eukaryota</taxon>
        <taxon>Metazoa</taxon>
        <taxon>Ecdysozoa</taxon>
        <taxon>Arthropoda</taxon>
        <taxon>Crustacea</taxon>
        <taxon>Multicrustacea</taxon>
        <taxon>Malacostraca</taxon>
        <taxon>Eumalacostraca</taxon>
        <taxon>Eucarida</taxon>
        <taxon>Euphausiacea</taxon>
        <taxon>Euphausiidae</taxon>
        <taxon>Meganyctiphanes</taxon>
    </lineage>
</organism>
<dbReference type="InterPro" id="IPR052192">
    <property type="entry name" value="Insect_Ionotropic_Sensory_Rcpt"/>
</dbReference>
<name>A0AAV2PFI8_MEGNR</name>
<dbReference type="Pfam" id="PF10613">
    <property type="entry name" value="Lig_chan-Glu_bd"/>
    <property type="match status" value="1"/>
</dbReference>
<dbReference type="Gene3D" id="3.40.190.10">
    <property type="entry name" value="Periplasmic binding protein-like II"/>
    <property type="match status" value="1"/>
</dbReference>
<keyword evidence="3" id="KW-0813">Transport</keyword>
<dbReference type="GO" id="GO:0015276">
    <property type="term" value="F:ligand-gated monoatomic ion channel activity"/>
    <property type="evidence" value="ECO:0007669"/>
    <property type="project" value="InterPro"/>
</dbReference>
<evidence type="ECO:0000256" key="12">
    <source>
        <dbReference type="ARBA" id="ARBA00023303"/>
    </source>
</evidence>
<evidence type="ECO:0000256" key="5">
    <source>
        <dbReference type="ARBA" id="ARBA00022692"/>
    </source>
</evidence>
<evidence type="ECO:0000313" key="17">
    <source>
        <dbReference type="Proteomes" id="UP001497623"/>
    </source>
</evidence>
<evidence type="ECO:0000259" key="15">
    <source>
        <dbReference type="SMART" id="SM00918"/>
    </source>
</evidence>
<sequence>MRFQLWKFLFVQIICYMATGEGGEKGLVNKNKQTSSTSSVHAGLHNADARQRPSALSEVYDTKRLIVVRKSVEIWQPYFRIAPDGMGGVQYSGIMWDLLVMLSARIGFRFEILRPPDGKWGLELSNGSWNGMLGMIHRKEVEMAIGPFAVSYARSRIVDYPAPLFILPHRLYLPRPTGQSDLSDYVKLFHPTVWYLTLLSGAVVAVVAWLILQRPPDTRDTKVPQVTADDKASSSTPSITVIAFNIWAMLFQQSSWWRGTGRSKIIVGMWLLVSLVLMNTYRGLLVASLSVPRVQIPISSVEQLVQQTSIPWRLEQGGIILHTFKTADVAMYKTLLDGNSGFFPDCFAARKDIATGQFAGLCDTLSGDIMISKSYAASGQCEFYVPRQNIVTHTYSLVLAKKSALLEPMRYWLQELQERGWVDKLLRMRVDNGTICSLPPGKESGGHQLKALGLDTLWGVFAILAAGICIAGLVFLVEQVQRK</sequence>
<keyword evidence="10" id="KW-0325">Glycoprotein</keyword>
<keyword evidence="6 13" id="KW-1133">Transmembrane helix</keyword>
<feature type="chain" id="PRO_5043651687" description="Ionotropic glutamate receptor L-glutamate and glycine-binding domain-containing protein" evidence="14">
    <location>
        <begin position="21"/>
        <end position="483"/>
    </location>
</feature>
<dbReference type="SUPFAM" id="SSF53850">
    <property type="entry name" value="Periplasmic binding protein-like II"/>
    <property type="match status" value="1"/>
</dbReference>
<evidence type="ECO:0000256" key="6">
    <source>
        <dbReference type="ARBA" id="ARBA00022989"/>
    </source>
</evidence>
<accession>A0AAV2PFI8</accession>
<comment type="caution">
    <text evidence="16">The sequence shown here is derived from an EMBL/GenBank/DDBJ whole genome shotgun (WGS) entry which is preliminary data.</text>
</comment>
<proteinExistence type="inferred from homology"/>
<keyword evidence="4" id="KW-1003">Cell membrane</keyword>
<feature type="non-terminal residue" evidence="16">
    <location>
        <position position="483"/>
    </location>
</feature>
<dbReference type="PANTHER" id="PTHR42643:SF24">
    <property type="entry name" value="IONOTROPIC RECEPTOR 60A"/>
    <property type="match status" value="1"/>
</dbReference>
<evidence type="ECO:0000256" key="9">
    <source>
        <dbReference type="ARBA" id="ARBA00023170"/>
    </source>
</evidence>
<keyword evidence="14" id="KW-0732">Signal</keyword>
<evidence type="ECO:0000256" key="14">
    <source>
        <dbReference type="SAM" id="SignalP"/>
    </source>
</evidence>
<dbReference type="Gene3D" id="1.10.287.70">
    <property type="match status" value="1"/>
</dbReference>
<evidence type="ECO:0000256" key="4">
    <source>
        <dbReference type="ARBA" id="ARBA00022475"/>
    </source>
</evidence>
<dbReference type="GO" id="GO:0050906">
    <property type="term" value="P:detection of stimulus involved in sensory perception"/>
    <property type="evidence" value="ECO:0007669"/>
    <property type="project" value="UniProtKB-ARBA"/>
</dbReference>
<dbReference type="GO" id="GO:0005886">
    <property type="term" value="C:plasma membrane"/>
    <property type="evidence" value="ECO:0007669"/>
    <property type="project" value="UniProtKB-SubCell"/>
</dbReference>
<evidence type="ECO:0000313" key="16">
    <source>
        <dbReference type="EMBL" id="CAL4058607.1"/>
    </source>
</evidence>
<keyword evidence="11" id="KW-1071">Ligand-gated ion channel</keyword>
<keyword evidence="9" id="KW-0675">Receptor</keyword>
<dbReference type="SMART" id="SM00918">
    <property type="entry name" value="Lig_chan-Glu_bd"/>
    <property type="match status" value="1"/>
</dbReference>
<evidence type="ECO:0000256" key="3">
    <source>
        <dbReference type="ARBA" id="ARBA00022448"/>
    </source>
</evidence>
<feature type="transmembrane region" description="Helical" evidence="13">
    <location>
        <begin position="193"/>
        <end position="212"/>
    </location>
</feature>
<feature type="signal peptide" evidence="14">
    <location>
        <begin position="1"/>
        <end position="20"/>
    </location>
</feature>